<reference evidence="1 2" key="1">
    <citation type="submission" date="2017-04" db="EMBL/GenBank/DDBJ databases">
        <title>Novel microbial lineages endemic to geothermal iron-oxide mats fill important gaps in the evolutionary history of Archaea.</title>
        <authorList>
            <person name="Jay Z.J."/>
            <person name="Beam J.P."/>
            <person name="Dlakic M."/>
            <person name="Rusch D.B."/>
            <person name="Kozubal M.A."/>
            <person name="Inskeep W.P."/>
        </authorList>
    </citation>
    <scope>NUCLEOTIDE SEQUENCE [LARGE SCALE GENOMIC DNA]</scope>
    <source>
        <strain evidence="1">OSP_D</strain>
    </source>
</reference>
<organism evidence="1 2">
    <name type="scientific">Candidatus Marsarchaeota G2 archaeon OSP_D</name>
    <dbReference type="NCBI Taxonomy" id="1978157"/>
    <lineage>
        <taxon>Archaea</taxon>
        <taxon>Candidatus Marsarchaeota</taxon>
        <taxon>Candidatus Marsarchaeota group 2</taxon>
    </lineage>
</organism>
<comment type="caution">
    <text evidence="1">The sequence shown here is derived from an EMBL/GenBank/DDBJ whole genome shotgun (WGS) entry which is preliminary data.</text>
</comment>
<evidence type="ECO:0000313" key="1">
    <source>
        <dbReference type="EMBL" id="PSN85212.1"/>
    </source>
</evidence>
<dbReference type="AlphaFoldDB" id="A0A2R6AFQ0"/>
<dbReference type="EMBL" id="NEXE01000249">
    <property type="protein sequence ID" value="PSN85212.1"/>
    <property type="molecule type" value="Genomic_DNA"/>
</dbReference>
<sequence length="80" mass="9010">MNSRPKLALIADCNLHMDFGSTLNGEVCSFFIKQRADPPTHALRYILIAELNLAPHFRPKIGAQIWLFLKRVLGSTFRAG</sequence>
<dbReference type="Proteomes" id="UP000240322">
    <property type="component" value="Unassembled WGS sequence"/>
</dbReference>
<name>A0A2R6AFQ0_9ARCH</name>
<evidence type="ECO:0000313" key="2">
    <source>
        <dbReference type="Proteomes" id="UP000240322"/>
    </source>
</evidence>
<gene>
    <name evidence="1" type="ORF">B9Q03_12470</name>
</gene>
<proteinExistence type="predicted"/>
<accession>A0A2R6AFQ0</accession>
<protein>
    <submittedName>
        <fullName evidence="1">Uncharacterized protein</fullName>
    </submittedName>
</protein>